<dbReference type="Pfam" id="PF11836">
    <property type="entry name" value="Phage_TAC_11"/>
    <property type="match status" value="1"/>
</dbReference>
<evidence type="ECO:0008006" key="4">
    <source>
        <dbReference type="Google" id="ProtNLM"/>
    </source>
</evidence>
<sequence length="129" mass="13782">MQSVHLTWPGGYNAFRLRIGELRALQNATNAGPEELLNRIRVGKWRVDDLIQVLRWGLVGADEMSAADAATVVTPLLDLHPLSEFRIAASAVLLAALVGVDDDPVGETVGVAETPPENGSSLSSMPQEP</sequence>
<keyword evidence="3" id="KW-1185">Reference proteome</keyword>
<comment type="caution">
    <text evidence="2">The sequence shown here is derived from an EMBL/GenBank/DDBJ whole genome shotgun (WGS) entry which is preliminary data.</text>
</comment>
<dbReference type="EMBL" id="JACIEJ010000005">
    <property type="protein sequence ID" value="MBB3986176.1"/>
    <property type="molecule type" value="Genomic_DNA"/>
</dbReference>
<protein>
    <recommendedName>
        <fullName evidence="4">Gene transfer agent family protein</fullName>
    </recommendedName>
</protein>
<dbReference type="Proteomes" id="UP000541426">
    <property type="component" value="Unassembled WGS sequence"/>
</dbReference>
<feature type="compositionally biased region" description="Polar residues" evidence="1">
    <location>
        <begin position="117"/>
        <end position="129"/>
    </location>
</feature>
<evidence type="ECO:0000313" key="3">
    <source>
        <dbReference type="Proteomes" id="UP000541426"/>
    </source>
</evidence>
<evidence type="ECO:0000256" key="1">
    <source>
        <dbReference type="SAM" id="MobiDB-lite"/>
    </source>
</evidence>
<dbReference type="InterPro" id="IPR021791">
    <property type="entry name" value="Phage_TAC_11"/>
</dbReference>
<dbReference type="AlphaFoldDB" id="A0A7W6GS82"/>
<organism evidence="2 3">
    <name type="scientific">Sagittula marina</name>
    <dbReference type="NCBI Taxonomy" id="943940"/>
    <lineage>
        <taxon>Bacteria</taxon>
        <taxon>Pseudomonadati</taxon>
        <taxon>Pseudomonadota</taxon>
        <taxon>Alphaproteobacteria</taxon>
        <taxon>Rhodobacterales</taxon>
        <taxon>Roseobacteraceae</taxon>
        <taxon>Sagittula</taxon>
    </lineage>
</organism>
<feature type="region of interest" description="Disordered" evidence="1">
    <location>
        <begin position="105"/>
        <end position="129"/>
    </location>
</feature>
<dbReference type="RefSeq" id="WP_183966337.1">
    <property type="nucleotide sequence ID" value="NZ_BAABBZ010000007.1"/>
</dbReference>
<evidence type="ECO:0000313" key="2">
    <source>
        <dbReference type="EMBL" id="MBB3986176.1"/>
    </source>
</evidence>
<accession>A0A7W6GS82</accession>
<name>A0A7W6GS82_9RHOB</name>
<proteinExistence type="predicted"/>
<reference evidence="2 3" key="1">
    <citation type="submission" date="2020-08" db="EMBL/GenBank/DDBJ databases">
        <title>Genomic Encyclopedia of Type Strains, Phase IV (KMG-IV): sequencing the most valuable type-strain genomes for metagenomic binning, comparative biology and taxonomic classification.</title>
        <authorList>
            <person name="Goeker M."/>
        </authorList>
    </citation>
    <scope>NUCLEOTIDE SEQUENCE [LARGE SCALE GENOMIC DNA]</scope>
    <source>
        <strain evidence="2 3">DSM 102235</strain>
    </source>
</reference>
<gene>
    <name evidence="2" type="ORF">GGQ68_002514</name>
</gene>